<dbReference type="InterPro" id="IPR049449">
    <property type="entry name" value="TesB_ACOT8-like_N"/>
</dbReference>
<protein>
    <submittedName>
        <fullName evidence="4">PaaI family thioesterase</fullName>
        <ecNumber evidence="4">3.1.2.-</ecNumber>
    </submittedName>
</protein>
<evidence type="ECO:0000259" key="3">
    <source>
        <dbReference type="Pfam" id="PF20789"/>
    </source>
</evidence>
<comment type="caution">
    <text evidence="4">The sequence shown here is derived from an EMBL/GenBank/DDBJ whole genome shotgun (WGS) entry which is preliminary data.</text>
</comment>
<dbReference type="EC" id="3.1.2.-" evidence="4"/>
<dbReference type="PANTHER" id="PTHR21660">
    <property type="entry name" value="THIOESTERASE SUPERFAMILY MEMBER-RELATED"/>
    <property type="match status" value="1"/>
</dbReference>
<dbReference type="CDD" id="cd03443">
    <property type="entry name" value="PaaI_thioesterase"/>
    <property type="match status" value="2"/>
</dbReference>
<organism evidence="4 5">
    <name type="scientific">Nocardioides imazamoxiresistens</name>
    <dbReference type="NCBI Taxonomy" id="3231893"/>
    <lineage>
        <taxon>Bacteria</taxon>
        <taxon>Bacillati</taxon>
        <taxon>Actinomycetota</taxon>
        <taxon>Actinomycetes</taxon>
        <taxon>Propionibacteriales</taxon>
        <taxon>Nocardioidaceae</taxon>
        <taxon>Nocardioides</taxon>
    </lineage>
</organism>
<dbReference type="SUPFAM" id="SSF54637">
    <property type="entry name" value="Thioesterase/thiol ester dehydrase-isomerase"/>
    <property type="match status" value="2"/>
</dbReference>
<evidence type="ECO:0000313" key="5">
    <source>
        <dbReference type="Proteomes" id="UP001268542"/>
    </source>
</evidence>
<dbReference type="EMBL" id="JAVYII010000001">
    <property type="protein sequence ID" value="MDT9592183.1"/>
    <property type="molecule type" value="Genomic_DNA"/>
</dbReference>
<keyword evidence="5" id="KW-1185">Reference proteome</keyword>
<dbReference type="InterPro" id="IPR039298">
    <property type="entry name" value="ACOT13"/>
</dbReference>
<dbReference type="InterPro" id="IPR049450">
    <property type="entry name" value="ACOT8-like_C"/>
</dbReference>
<accession>A0ABU3PSL5</accession>
<feature type="domain" description="Acyl-CoA thioesterase-like C-terminal" evidence="3">
    <location>
        <begin position="57"/>
        <end position="142"/>
    </location>
</feature>
<dbReference type="Gene3D" id="3.10.129.10">
    <property type="entry name" value="Hotdog Thioesterase"/>
    <property type="match status" value="2"/>
</dbReference>
<proteinExistence type="predicted"/>
<evidence type="ECO:0000313" key="4">
    <source>
        <dbReference type="EMBL" id="MDT9592183.1"/>
    </source>
</evidence>
<feature type="domain" description="Acyl-CoA thioesterase-like N-terminal HotDog" evidence="2">
    <location>
        <begin position="192"/>
        <end position="278"/>
    </location>
</feature>
<dbReference type="Proteomes" id="UP001268542">
    <property type="component" value="Unassembled WGS sequence"/>
</dbReference>
<dbReference type="GO" id="GO:0016787">
    <property type="term" value="F:hydrolase activity"/>
    <property type="evidence" value="ECO:0007669"/>
    <property type="project" value="UniProtKB-KW"/>
</dbReference>
<dbReference type="NCBIfam" id="TIGR00369">
    <property type="entry name" value="unchar_dom_1"/>
    <property type="match status" value="1"/>
</dbReference>
<evidence type="ECO:0000259" key="2">
    <source>
        <dbReference type="Pfam" id="PF13622"/>
    </source>
</evidence>
<dbReference type="InterPro" id="IPR029069">
    <property type="entry name" value="HotDog_dom_sf"/>
</dbReference>
<dbReference type="InterPro" id="IPR003736">
    <property type="entry name" value="PAAI_dom"/>
</dbReference>
<gene>
    <name evidence="4" type="ORF">RDV89_03845</name>
</gene>
<reference evidence="4 5" key="1">
    <citation type="submission" date="2023-08" db="EMBL/GenBank/DDBJ databases">
        <title>Nocardioides seae sp. nov., a bacterium isolated from a soil.</title>
        <authorList>
            <person name="Wang X."/>
        </authorList>
    </citation>
    <scope>NUCLEOTIDE SEQUENCE [LARGE SCALE GENOMIC DNA]</scope>
    <source>
        <strain evidence="4 5">YZH12</strain>
    </source>
</reference>
<keyword evidence="1 4" id="KW-0378">Hydrolase</keyword>
<dbReference type="PANTHER" id="PTHR21660:SF1">
    <property type="entry name" value="ACYL-COENZYME A THIOESTERASE 13"/>
    <property type="match status" value="1"/>
</dbReference>
<evidence type="ECO:0000256" key="1">
    <source>
        <dbReference type="ARBA" id="ARBA00022801"/>
    </source>
</evidence>
<dbReference type="Pfam" id="PF13622">
    <property type="entry name" value="4HBT_3"/>
    <property type="match status" value="1"/>
</dbReference>
<sequence length="280" mass="28995">MTHPPGTARARAQTLDRFLEVARGGSAEAAFRVASLGRARPDELTGSMPATALRTGADGWPAVGGLGVLVDDVLGFAIIAAHPALAWSVSAEISIDVLGPLPREGELHVTARASQSSRGRGFASCEVRSDSGALVAMGRQHGRYVAGPAERPTTHVDARAGSRDAVQLSETLGLDEIPHGGSFALRLHDPRRWANALGNVHGGASLAASEATATHAAAPGNRALRTTSVAISYLRPAPVDAALTFRAQPIHRGRSVEVLEVVGSSGGRVCTHARVTRQSA</sequence>
<dbReference type="Pfam" id="PF20789">
    <property type="entry name" value="4HBT_3C"/>
    <property type="match status" value="1"/>
</dbReference>
<dbReference type="RefSeq" id="WP_315731433.1">
    <property type="nucleotide sequence ID" value="NZ_JAVYII010000001.1"/>
</dbReference>
<name>A0ABU3PSL5_9ACTN</name>